<reference evidence="2" key="1">
    <citation type="submission" date="2020-12" db="EMBL/GenBank/DDBJ databases">
        <authorList>
            <person name="Iha C."/>
        </authorList>
    </citation>
    <scope>NUCLEOTIDE SEQUENCE</scope>
</reference>
<proteinExistence type="predicted"/>
<comment type="caution">
    <text evidence="2">The sequence shown here is derived from an EMBL/GenBank/DDBJ whole genome shotgun (WGS) entry which is preliminary data.</text>
</comment>
<dbReference type="AlphaFoldDB" id="A0A8S1J5P9"/>
<dbReference type="EMBL" id="CAJHUC010001449">
    <property type="protein sequence ID" value="CAD7701171.1"/>
    <property type="molecule type" value="Genomic_DNA"/>
</dbReference>
<evidence type="ECO:0000256" key="1">
    <source>
        <dbReference type="SAM" id="MobiDB-lite"/>
    </source>
</evidence>
<protein>
    <submittedName>
        <fullName evidence="2">Uncharacterized protein</fullName>
    </submittedName>
</protein>
<sequence length="73" mass="8350">RRGRLRRVPEPLFGSARRAPAAQLPSPRADGRRRQAQAAAAAAQHPGGRGARGRRRNRRGWRHREDGRRRRLD</sequence>
<gene>
    <name evidence="2" type="ORF">OSTQU699_LOCUS6530</name>
</gene>
<feature type="region of interest" description="Disordered" evidence="1">
    <location>
        <begin position="1"/>
        <end position="73"/>
    </location>
</feature>
<feature type="non-terminal residue" evidence="2">
    <location>
        <position position="73"/>
    </location>
</feature>
<organism evidence="2 3">
    <name type="scientific">Ostreobium quekettii</name>
    <dbReference type="NCBI Taxonomy" id="121088"/>
    <lineage>
        <taxon>Eukaryota</taxon>
        <taxon>Viridiplantae</taxon>
        <taxon>Chlorophyta</taxon>
        <taxon>core chlorophytes</taxon>
        <taxon>Ulvophyceae</taxon>
        <taxon>TCBD clade</taxon>
        <taxon>Bryopsidales</taxon>
        <taxon>Ostreobineae</taxon>
        <taxon>Ostreobiaceae</taxon>
        <taxon>Ostreobium</taxon>
    </lineage>
</organism>
<evidence type="ECO:0000313" key="2">
    <source>
        <dbReference type="EMBL" id="CAD7701171.1"/>
    </source>
</evidence>
<name>A0A8S1J5P9_9CHLO</name>
<feature type="compositionally biased region" description="Basic residues" evidence="1">
    <location>
        <begin position="51"/>
        <end position="62"/>
    </location>
</feature>
<dbReference type="Proteomes" id="UP000708148">
    <property type="component" value="Unassembled WGS sequence"/>
</dbReference>
<evidence type="ECO:0000313" key="3">
    <source>
        <dbReference type="Proteomes" id="UP000708148"/>
    </source>
</evidence>
<accession>A0A8S1J5P9</accession>
<feature type="non-terminal residue" evidence="2">
    <location>
        <position position="1"/>
    </location>
</feature>
<feature type="compositionally biased region" description="Low complexity" evidence="1">
    <location>
        <begin position="36"/>
        <end position="46"/>
    </location>
</feature>
<keyword evidence="3" id="KW-1185">Reference proteome</keyword>
<feature type="compositionally biased region" description="Basic and acidic residues" evidence="1">
    <location>
        <begin position="63"/>
        <end position="73"/>
    </location>
</feature>